<dbReference type="Gene3D" id="6.10.340.10">
    <property type="match status" value="1"/>
</dbReference>
<keyword evidence="7" id="KW-1133">Transmembrane helix</keyword>
<dbReference type="SUPFAM" id="SSF158472">
    <property type="entry name" value="HAMP domain-like"/>
    <property type="match status" value="1"/>
</dbReference>
<keyword evidence="5" id="KW-0808">Transferase</keyword>
<keyword evidence="7" id="KW-0812">Transmembrane</keyword>
<dbReference type="GO" id="GO:0007234">
    <property type="term" value="P:osmosensory signaling via phosphorelay pathway"/>
    <property type="evidence" value="ECO:0007669"/>
    <property type="project" value="TreeGrafter"/>
</dbReference>
<dbReference type="PANTHER" id="PTHR42878:SF15">
    <property type="entry name" value="BACTERIOPHYTOCHROME"/>
    <property type="match status" value="1"/>
</dbReference>
<evidence type="ECO:0000256" key="7">
    <source>
        <dbReference type="SAM" id="Phobius"/>
    </source>
</evidence>
<evidence type="ECO:0000313" key="10">
    <source>
        <dbReference type="EMBL" id="HEC75072.1"/>
    </source>
</evidence>
<dbReference type="Pfam" id="PF02518">
    <property type="entry name" value="HATPase_c"/>
    <property type="match status" value="1"/>
</dbReference>
<comment type="catalytic activity">
    <reaction evidence="1">
        <text>ATP + protein L-histidine = ADP + protein N-phospho-L-histidine.</text>
        <dbReference type="EC" id="2.7.13.3"/>
    </reaction>
</comment>
<feature type="transmembrane region" description="Helical" evidence="7">
    <location>
        <begin position="47"/>
        <end position="71"/>
    </location>
</feature>
<sequence length="372" mass="42481">DRNFIFLINVVVAGETTEIKILADQLKEQSIKEQKALQQNVFIKMTIYQQATLVGSFILLMFAIFISRFVAKSVSIPVKQIADTFSQLTSGHEIEQIPGVDRKDEIGQLARSANVFRENALQTKQLLTESNRLTKSLEAKQAELEMRNTELDNFAYVASHDLKSPLRAIFNLAEWIEEDCYDILPDDSKRHFDTLRSRILRMERLLAELLSYSRVGRVDQDIDIIDVRAVITESIELLDKPASLNMHIQDEFPQILGRETPFKQVFQNIISNAFKYNDKPNCELTISCRKINDSAHEYTIADNGPGIDEDYHNNVFDMFTTLQSRDSIESTGMGLAIVKKVLENEGGSIRIEDNHPGCRFVFCWPDKPLKDS</sequence>
<evidence type="ECO:0000256" key="1">
    <source>
        <dbReference type="ARBA" id="ARBA00000085"/>
    </source>
</evidence>
<evidence type="ECO:0000256" key="2">
    <source>
        <dbReference type="ARBA" id="ARBA00004370"/>
    </source>
</evidence>
<gene>
    <name evidence="10" type="ORF">ENI26_11995</name>
</gene>
<dbReference type="InterPro" id="IPR003660">
    <property type="entry name" value="HAMP_dom"/>
</dbReference>
<evidence type="ECO:0000256" key="3">
    <source>
        <dbReference type="ARBA" id="ARBA00012438"/>
    </source>
</evidence>
<keyword evidence="6 10" id="KW-0418">Kinase</keyword>
<dbReference type="EMBL" id="DRHY01000275">
    <property type="protein sequence ID" value="HEC75072.1"/>
    <property type="molecule type" value="Genomic_DNA"/>
</dbReference>
<dbReference type="InterPro" id="IPR036097">
    <property type="entry name" value="HisK_dim/P_sf"/>
</dbReference>
<dbReference type="PRINTS" id="PR00344">
    <property type="entry name" value="BCTRLSENSOR"/>
</dbReference>
<evidence type="ECO:0000259" key="9">
    <source>
        <dbReference type="PROSITE" id="PS50885"/>
    </source>
</evidence>
<dbReference type="Gene3D" id="1.10.287.130">
    <property type="match status" value="1"/>
</dbReference>
<feature type="domain" description="Histidine kinase" evidence="8">
    <location>
        <begin position="157"/>
        <end position="368"/>
    </location>
</feature>
<dbReference type="InterPro" id="IPR003594">
    <property type="entry name" value="HATPase_dom"/>
</dbReference>
<comment type="caution">
    <text evidence="10">The sequence shown here is derived from an EMBL/GenBank/DDBJ whole genome shotgun (WGS) entry which is preliminary data.</text>
</comment>
<dbReference type="InterPro" id="IPR005467">
    <property type="entry name" value="His_kinase_dom"/>
</dbReference>
<reference evidence="10" key="1">
    <citation type="journal article" date="2020" name="mSystems">
        <title>Genome- and Community-Level Interaction Insights into Carbon Utilization and Element Cycling Functions of Hydrothermarchaeota in Hydrothermal Sediment.</title>
        <authorList>
            <person name="Zhou Z."/>
            <person name="Liu Y."/>
            <person name="Xu W."/>
            <person name="Pan J."/>
            <person name="Luo Z.H."/>
            <person name="Li M."/>
        </authorList>
    </citation>
    <scope>NUCLEOTIDE SEQUENCE [LARGE SCALE GENOMIC DNA]</scope>
    <source>
        <strain evidence="10">HyVt-380</strain>
    </source>
</reference>
<evidence type="ECO:0000259" key="8">
    <source>
        <dbReference type="PROSITE" id="PS50109"/>
    </source>
</evidence>
<dbReference type="InterPro" id="IPR004358">
    <property type="entry name" value="Sig_transdc_His_kin-like_C"/>
</dbReference>
<evidence type="ECO:0000256" key="5">
    <source>
        <dbReference type="ARBA" id="ARBA00022679"/>
    </source>
</evidence>
<keyword evidence="7" id="KW-0472">Membrane</keyword>
<dbReference type="Pfam" id="PF00512">
    <property type="entry name" value="HisKA"/>
    <property type="match status" value="1"/>
</dbReference>
<dbReference type="InterPro" id="IPR003661">
    <property type="entry name" value="HisK_dim/P_dom"/>
</dbReference>
<dbReference type="PANTHER" id="PTHR42878">
    <property type="entry name" value="TWO-COMPONENT HISTIDINE KINASE"/>
    <property type="match status" value="1"/>
</dbReference>
<dbReference type="GO" id="GO:0016020">
    <property type="term" value="C:membrane"/>
    <property type="evidence" value="ECO:0007669"/>
    <property type="project" value="UniProtKB-SubCell"/>
</dbReference>
<dbReference type="GO" id="GO:0000156">
    <property type="term" value="F:phosphorelay response regulator activity"/>
    <property type="evidence" value="ECO:0007669"/>
    <property type="project" value="TreeGrafter"/>
</dbReference>
<dbReference type="AlphaFoldDB" id="A0A7C2A8I3"/>
<feature type="domain" description="HAMP" evidence="9">
    <location>
        <begin position="72"/>
        <end position="125"/>
    </location>
</feature>
<organism evidence="10">
    <name type="scientific">Methylophaga aminisulfidivorans</name>
    <dbReference type="NCBI Taxonomy" id="230105"/>
    <lineage>
        <taxon>Bacteria</taxon>
        <taxon>Pseudomonadati</taxon>
        <taxon>Pseudomonadota</taxon>
        <taxon>Gammaproteobacteria</taxon>
        <taxon>Thiotrichales</taxon>
        <taxon>Piscirickettsiaceae</taxon>
        <taxon>Methylophaga</taxon>
    </lineage>
</organism>
<dbReference type="InterPro" id="IPR050351">
    <property type="entry name" value="BphY/WalK/GraS-like"/>
</dbReference>
<protein>
    <recommendedName>
        <fullName evidence="3">histidine kinase</fullName>
        <ecNumber evidence="3">2.7.13.3</ecNumber>
    </recommendedName>
</protein>
<dbReference type="Gene3D" id="3.30.565.10">
    <property type="entry name" value="Histidine kinase-like ATPase, C-terminal domain"/>
    <property type="match status" value="1"/>
</dbReference>
<evidence type="ECO:0000256" key="6">
    <source>
        <dbReference type="ARBA" id="ARBA00022777"/>
    </source>
</evidence>
<accession>A0A7C2A8I3</accession>
<dbReference type="SMART" id="SM00387">
    <property type="entry name" value="HATPase_c"/>
    <property type="match status" value="1"/>
</dbReference>
<name>A0A7C2A8I3_9GAMM</name>
<dbReference type="CDD" id="cd06225">
    <property type="entry name" value="HAMP"/>
    <property type="match status" value="1"/>
</dbReference>
<keyword evidence="4" id="KW-0597">Phosphoprotein</keyword>
<dbReference type="EC" id="2.7.13.3" evidence="3"/>
<dbReference type="PROSITE" id="PS50109">
    <property type="entry name" value="HIS_KIN"/>
    <property type="match status" value="1"/>
</dbReference>
<comment type="subcellular location">
    <subcellularLocation>
        <location evidence="2">Membrane</location>
    </subcellularLocation>
</comment>
<dbReference type="Pfam" id="PF00672">
    <property type="entry name" value="HAMP"/>
    <property type="match status" value="1"/>
</dbReference>
<dbReference type="SMART" id="SM00388">
    <property type="entry name" value="HisKA"/>
    <property type="match status" value="1"/>
</dbReference>
<dbReference type="CDD" id="cd00082">
    <property type="entry name" value="HisKA"/>
    <property type="match status" value="1"/>
</dbReference>
<dbReference type="GO" id="GO:0030295">
    <property type="term" value="F:protein kinase activator activity"/>
    <property type="evidence" value="ECO:0007669"/>
    <property type="project" value="TreeGrafter"/>
</dbReference>
<evidence type="ECO:0000256" key="4">
    <source>
        <dbReference type="ARBA" id="ARBA00022553"/>
    </source>
</evidence>
<dbReference type="InterPro" id="IPR036890">
    <property type="entry name" value="HATPase_C_sf"/>
</dbReference>
<feature type="non-terminal residue" evidence="10">
    <location>
        <position position="1"/>
    </location>
</feature>
<dbReference type="SUPFAM" id="SSF47384">
    <property type="entry name" value="Homodimeric domain of signal transducing histidine kinase"/>
    <property type="match status" value="1"/>
</dbReference>
<dbReference type="PROSITE" id="PS50885">
    <property type="entry name" value="HAMP"/>
    <property type="match status" value="1"/>
</dbReference>
<dbReference type="GO" id="GO:0000155">
    <property type="term" value="F:phosphorelay sensor kinase activity"/>
    <property type="evidence" value="ECO:0007669"/>
    <property type="project" value="InterPro"/>
</dbReference>
<proteinExistence type="predicted"/>
<dbReference type="Proteomes" id="UP000886384">
    <property type="component" value="Unassembled WGS sequence"/>
</dbReference>
<dbReference type="SUPFAM" id="SSF55874">
    <property type="entry name" value="ATPase domain of HSP90 chaperone/DNA topoisomerase II/histidine kinase"/>
    <property type="match status" value="1"/>
</dbReference>